<dbReference type="SUPFAM" id="SSF63825">
    <property type="entry name" value="YWTD domain"/>
    <property type="match status" value="1"/>
</dbReference>
<comment type="caution">
    <text evidence="1">The sequence shown here is derived from an EMBL/GenBank/DDBJ whole genome shotgun (WGS) entry which is preliminary data.</text>
</comment>
<evidence type="ECO:0000313" key="1">
    <source>
        <dbReference type="EMBL" id="MBE6085456.1"/>
    </source>
</evidence>
<organism evidence="1 2">
    <name type="scientific">Selenomonas ruminantium</name>
    <dbReference type="NCBI Taxonomy" id="971"/>
    <lineage>
        <taxon>Bacteria</taxon>
        <taxon>Bacillati</taxon>
        <taxon>Bacillota</taxon>
        <taxon>Negativicutes</taxon>
        <taxon>Selenomonadales</taxon>
        <taxon>Selenomonadaceae</taxon>
        <taxon>Selenomonas</taxon>
    </lineage>
</organism>
<dbReference type="EMBL" id="SVCA01000007">
    <property type="protein sequence ID" value="MBE6085456.1"/>
    <property type="molecule type" value="Genomic_DNA"/>
</dbReference>
<dbReference type="AlphaFoldDB" id="A0A927WJ65"/>
<reference evidence="1" key="1">
    <citation type="submission" date="2019-04" db="EMBL/GenBank/DDBJ databases">
        <title>Evolution of Biomass-Degrading Anaerobic Consortia Revealed by Metagenomics.</title>
        <authorList>
            <person name="Peng X."/>
        </authorList>
    </citation>
    <scope>NUCLEOTIDE SEQUENCE</scope>
    <source>
        <strain evidence="1">SIG242</strain>
    </source>
</reference>
<dbReference type="Proteomes" id="UP000772151">
    <property type="component" value="Unassembled WGS sequence"/>
</dbReference>
<sequence>MRPNLLDEYMNIKNLYEHYLYFMPSRYQAMIRLDQHTGEITYYREFLKEILPTITAEHMQLIGGTVWIKYPNLLYISALQSNKVMTFDLTTGEYSWQDVGTEDTDCCGMVEESYGSGIYWLFPWRTEKIRRWDTHTGECEVLTMEDYPAGYQCQTDWWDYESQYKFSGIVRLDGYIYLLPCFGSMAMRLNMAEKKLEEVDLGLPFGWDKRKSNYFMQQSPITSFGGLWIPGYRPWNEDWPGRAIQFTIDNRLYWYDFRTLAYKEIPCRLTEEQATNWPTPIGQTFERMGKDIPYATGEHRACRSVSQYIEYVASGVHDRDKQREAWSELAKNIDGTCGEKVKEEVLRRLG</sequence>
<proteinExistence type="predicted"/>
<accession>A0A927WJ65</accession>
<name>A0A927WJ65_SELRU</name>
<evidence type="ECO:0000313" key="2">
    <source>
        <dbReference type="Proteomes" id="UP000772151"/>
    </source>
</evidence>
<gene>
    <name evidence="1" type="ORF">E7203_08405</name>
</gene>
<protein>
    <submittedName>
        <fullName evidence="1">Uncharacterized protein</fullName>
    </submittedName>
</protein>